<feature type="non-terminal residue" evidence="1">
    <location>
        <position position="1"/>
    </location>
</feature>
<dbReference type="EMBL" id="CAJNOC010008552">
    <property type="protein sequence ID" value="CAF1117124.1"/>
    <property type="molecule type" value="Genomic_DNA"/>
</dbReference>
<dbReference type="Proteomes" id="UP000663879">
    <property type="component" value="Unassembled WGS sequence"/>
</dbReference>
<sequence length="51" mass="5501">PALVGIEVQILKAVDQIGIVLALTKEIWDPLPLSSFFRVDCTPPGGLLSRI</sequence>
<protein>
    <submittedName>
        <fullName evidence="1">Uncharacterized protein</fullName>
    </submittedName>
</protein>
<organism evidence="1 2">
    <name type="scientific">Brachionus calyciflorus</name>
    <dbReference type="NCBI Taxonomy" id="104777"/>
    <lineage>
        <taxon>Eukaryota</taxon>
        <taxon>Metazoa</taxon>
        <taxon>Spiralia</taxon>
        <taxon>Gnathifera</taxon>
        <taxon>Rotifera</taxon>
        <taxon>Eurotatoria</taxon>
        <taxon>Monogononta</taxon>
        <taxon>Pseudotrocha</taxon>
        <taxon>Ploima</taxon>
        <taxon>Brachionidae</taxon>
        <taxon>Brachionus</taxon>
    </lineage>
</organism>
<evidence type="ECO:0000313" key="2">
    <source>
        <dbReference type="Proteomes" id="UP000663879"/>
    </source>
</evidence>
<dbReference type="AlphaFoldDB" id="A0A814QA22"/>
<name>A0A814QA22_9BILA</name>
<accession>A0A814QA22</accession>
<keyword evidence="2" id="KW-1185">Reference proteome</keyword>
<proteinExistence type="predicted"/>
<evidence type="ECO:0000313" key="1">
    <source>
        <dbReference type="EMBL" id="CAF1117124.1"/>
    </source>
</evidence>
<gene>
    <name evidence="1" type="ORF">OXX778_LOCUS21884</name>
</gene>
<reference evidence="1" key="1">
    <citation type="submission" date="2021-02" db="EMBL/GenBank/DDBJ databases">
        <authorList>
            <person name="Nowell W R."/>
        </authorList>
    </citation>
    <scope>NUCLEOTIDE SEQUENCE</scope>
    <source>
        <strain evidence="1">Ploen Becks lab</strain>
    </source>
</reference>
<comment type="caution">
    <text evidence="1">The sequence shown here is derived from an EMBL/GenBank/DDBJ whole genome shotgun (WGS) entry which is preliminary data.</text>
</comment>